<evidence type="ECO:0000256" key="6">
    <source>
        <dbReference type="ARBA" id="ARBA00023136"/>
    </source>
</evidence>
<keyword evidence="4 7" id="KW-0812">Transmembrane</keyword>
<dbReference type="SUPFAM" id="SSF161098">
    <property type="entry name" value="MetI-like"/>
    <property type="match status" value="1"/>
</dbReference>
<dbReference type="CDD" id="cd06261">
    <property type="entry name" value="TM_PBP2"/>
    <property type="match status" value="1"/>
</dbReference>
<keyword evidence="6 7" id="KW-0472">Membrane</keyword>
<accession>A0ABU7VNY3</accession>
<evidence type="ECO:0000313" key="9">
    <source>
        <dbReference type="EMBL" id="MEF2965468.1"/>
    </source>
</evidence>
<evidence type="ECO:0000259" key="8">
    <source>
        <dbReference type="PROSITE" id="PS50928"/>
    </source>
</evidence>
<proteinExistence type="predicted"/>
<feature type="transmembrane region" description="Helical" evidence="7">
    <location>
        <begin position="114"/>
        <end position="134"/>
    </location>
</feature>
<comment type="caution">
    <text evidence="9">The sequence shown here is derived from an EMBL/GenBank/DDBJ whole genome shotgun (WGS) entry which is preliminary data.</text>
</comment>
<comment type="subcellular location">
    <subcellularLocation>
        <location evidence="1">Cell membrane</location>
        <topology evidence="1">Multi-pass membrane protein</topology>
    </subcellularLocation>
</comment>
<dbReference type="PANTHER" id="PTHR43744:SF9">
    <property type="entry name" value="POLYGALACTURONAN_RHAMNOGALACTURONAN TRANSPORT SYSTEM PERMEASE PROTEIN YTCP"/>
    <property type="match status" value="1"/>
</dbReference>
<dbReference type="RefSeq" id="WP_331845697.1">
    <property type="nucleotide sequence ID" value="NZ_JAZHPZ010000002.1"/>
</dbReference>
<keyword evidence="10" id="KW-1185">Reference proteome</keyword>
<evidence type="ECO:0000256" key="5">
    <source>
        <dbReference type="ARBA" id="ARBA00022989"/>
    </source>
</evidence>
<reference evidence="9 10" key="1">
    <citation type="submission" date="2024-02" db="EMBL/GenBank/DDBJ databases">
        <title>A nitrogen-fixing paenibacillus bacterium.</title>
        <authorList>
            <person name="Zhang W.L."/>
            <person name="Chen S.F."/>
        </authorList>
    </citation>
    <scope>NUCLEOTIDE SEQUENCE [LARGE SCALE GENOMIC DNA]</scope>
    <source>
        <strain evidence="9 10">M1</strain>
    </source>
</reference>
<gene>
    <name evidence="9" type="ORF">V3851_06440</name>
</gene>
<feature type="transmembrane region" description="Helical" evidence="7">
    <location>
        <begin position="83"/>
        <end position="102"/>
    </location>
</feature>
<dbReference type="PROSITE" id="PS50928">
    <property type="entry name" value="ABC_TM1"/>
    <property type="match status" value="1"/>
</dbReference>
<evidence type="ECO:0000256" key="1">
    <source>
        <dbReference type="ARBA" id="ARBA00004651"/>
    </source>
</evidence>
<dbReference type="PANTHER" id="PTHR43744">
    <property type="entry name" value="ABC TRANSPORTER PERMEASE PROTEIN MG189-RELATED-RELATED"/>
    <property type="match status" value="1"/>
</dbReference>
<dbReference type="InterPro" id="IPR035906">
    <property type="entry name" value="MetI-like_sf"/>
</dbReference>
<feature type="domain" description="ABC transmembrane type-1" evidence="8">
    <location>
        <begin position="79"/>
        <end position="283"/>
    </location>
</feature>
<keyword evidence="2" id="KW-0813">Transport</keyword>
<dbReference type="Proteomes" id="UP001306950">
    <property type="component" value="Unassembled WGS sequence"/>
</dbReference>
<evidence type="ECO:0000256" key="2">
    <source>
        <dbReference type="ARBA" id="ARBA00022448"/>
    </source>
</evidence>
<feature type="transmembrane region" description="Helical" evidence="7">
    <location>
        <begin position="20"/>
        <end position="43"/>
    </location>
</feature>
<keyword evidence="5 7" id="KW-1133">Transmembrane helix</keyword>
<protein>
    <submittedName>
        <fullName evidence="9">Carbohydrate ABC transporter permease</fullName>
    </submittedName>
</protein>
<evidence type="ECO:0000256" key="3">
    <source>
        <dbReference type="ARBA" id="ARBA00022475"/>
    </source>
</evidence>
<name>A0ABU7VNY3_9BACL</name>
<organism evidence="9 10">
    <name type="scientific">Paenibacillus haidiansis</name>
    <dbReference type="NCBI Taxonomy" id="1574488"/>
    <lineage>
        <taxon>Bacteria</taxon>
        <taxon>Bacillati</taxon>
        <taxon>Bacillota</taxon>
        <taxon>Bacilli</taxon>
        <taxon>Bacillales</taxon>
        <taxon>Paenibacillaceae</taxon>
        <taxon>Paenibacillus</taxon>
    </lineage>
</organism>
<sequence>MAKETVMKGPSDERWFDVIVYLIAAVIIIIVLYPLVFVVSASFSDPARVLNGEVWLFPKGVTLEAYKNILDNDKIWNGYRNSILYAVVGTLINIVMTLLAAYPLSRPDLPGRKGLMLIITLTMFFSGGLIPSYMLVKSLGMVDTMWALIIPGAISTYNLIVMRTYFQSSIPWELQEAAHIDGCSNWRLLISIILPLSKPILAVMVLFYAVGHWNSFFNALIYIRTEDLYPLQLVLREILMISQSVGVDGGNVGMEEKILLSESIKYAVIIVSSLPVLIMYPFVQRHFVKGVMIGSIKG</sequence>
<dbReference type="InterPro" id="IPR000515">
    <property type="entry name" value="MetI-like"/>
</dbReference>
<keyword evidence="3" id="KW-1003">Cell membrane</keyword>
<evidence type="ECO:0000313" key="10">
    <source>
        <dbReference type="Proteomes" id="UP001306950"/>
    </source>
</evidence>
<feature type="transmembrane region" description="Helical" evidence="7">
    <location>
        <begin position="186"/>
        <end position="210"/>
    </location>
</feature>
<evidence type="ECO:0000256" key="7">
    <source>
        <dbReference type="SAM" id="Phobius"/>
    </source>
</evidence>
<evidence type="ECO:0000256" key="4">
    <source>
        <dbReference type="ARBA" id="ARBA00022692"/>
    </source>
</evidence>
<dbReference type="EMBL" id="JAZHPZ010000002">
    <property type="protein sequence ID" value="MEF2965468.1"/>
    <property type="molecule type" value="Genomic_DNA"/>
</dbReference>
<dbReference type="Gene3D" id="1.10.3720.10">
    <property type="entry name" value="MetI-like"/>
    <property type="match status" value="1"/>
</dbReference>
<feature type="transmembrane region" description="Helical" evidence="7">
    <location>
        <begin position="264"/>
        <end position="283"/>
    </location>
</feature>